<keyword evidence="15" id="KW-1185">Reference proteome</keyword>
<feature type="transmembrane region" description="Helical" evidence="11">
    <location>
        <begin position="430"/>
        <end position="452"/>
    </location>
</feature>
<dbReference type="GO" id="GO:0005886">
    <property type="term" value="C:plasma membrane"/>
    <property type="evidence" value="ECO:0007669"/>
    <property type="project" value="UniProtKB-SubCell"/>
</dbReference>
<dbReference type="PANTHER" id="PTHR30046:SF0">
    <property type="entry name" value="FLAGELLAR M-RING PROTEIN"/>
    <property type="match status" value="1"/>
</dbReference>
<feature type="domain" description="Flagellar M-ring N-terminal" evidence="12">
    <location>
        <begin position="39"/>
        <end position="209"/>
    </location>
</feature>
<dbReference type="InterPro" id="IPR045851">
    <property type="entry name" value="AMP-bd_C_sf"/>
</dbReference>
<evidence type="ECO:0000256" key="9">
    <source>
        <dbReference type="PIRNR" id="PIRNR004862"/>
    </source>
</evidence>
<evidence type="ECO:0000313" key="14">
    <source>
        <dbReference type="EMBL" id="TCP34435.1"/>
    </source>
</evidence>
<feature type="region of interest" description="Disordered" evidence="10">
    <location>
        <begin position="272"/>
        <end position="344"/>
    </location>
</feature>
<keyword evidence="5 11" id="KW-0812">Transmembrane</keyword>
<dbReference type="InParanoid" id="A0A4R2PK99"/>
<feature type="transmembrane region" description="Helical" evidence="11">
    <location>
        <begin position="12"/>
        <end position="34"/>
    </location>
</feature>
<evidence type="ECO:0000256" key="6">
    <source>
        <dbReference type="ARBA" id="ARBA00022989"/>
    </source>
</evidence>
<accession>A0A4R2PK99</accession>
<keyword evidence="14" id="KW-0966">Cell projection</keyword>
<dbReference type="EMBL" id="SLXO01000005">
    <property type="protein sequence ID" value="TCP34435.1"/>
    <property type="molecule type" value="Genomic_DNA"/>
</dbReference>
<evidence type="ECO:0000256" key="7">
    <source>
        <dbReference type="ARBA" id="ARBA00023136"/>
    </source>
</evidence>
<keyword evidence="14" id="KW-0282">Flagellum</keyword>
<feature type="compositionally biased region" description="Low complexity" evidence="10">
    <location>
        <begin position="281"/>
        <end position="293"/>
    </location>
</feature>
<evidence type="ECO:0000259" key="12">
    <source>
        <dbReference type="Pfam" id="PF01514"/>
    </source>
</evidence>
<keyword evidence="14" id="KW-0969">Cilium</keyword>
<proteinExistence type="inferred from homology"/>
<sequence length="572" mass="61937">MERLSDLLAQIGIGRLVTGIATVIAVFTGIFLFATQFSETPMGLLYTDLELSQSQQIVQELDAQGVNYELRNGGTTVMVPRDRVDNLRVALAGQGLAGPMGYEIIDESQGLGTTSFVQNINRLRALEGEITRTLMAMNQVAGARVHIVLPERELFSRDEQTASASVVLKTRGALERPQVRAIQNIIAGAVPQLKPTRISIVDQNGELLAEGEPQDPTTMMMGSMEERRLAMETQLRRKIEQQLERVVGRDRVRAEVAIDLDMTRTTQAERIVDPNTQVARSSSITEETTNSNEPLESVSVAENLPENEGNGASASITESSERLVETSNFEFSTTERTRVREPGEVDRITASVLVDGKRGTDAEGNATYSDRTAEELQALERLVQSAIGYNPERGDTVDVVNMEFAQPERVAPELPTDTIMGFAQRNLVPLIQTVLIAVVFFVIFFTIVLPLVRKLIESWPAQGDEAMATGGALEAAPGAPRLAAPAAGAGLSSAELAARAASGDEEALAAFQQAQGGGETLPSTETRGIESQIDVAQIEGRVQESALKKVGDIVQNHPEESAAIVRNWIYGE</sequence>
<dbReference type="RefSeq" id="WP_132708370.1">
    <property type="nucleotide sequence ID" value="NZ_JACIGF010000005.1"/>
</dbReference>
<dbReference type="Pfam" id="PF01514">
    <property type="entry name" value="YscJ_FliF"/>
    <property type="match status" value="1"/>
</dbReference>
<dbReference type="GO" id="GO:0009431">
    <property type="term" value="C:bacterial-type flagellum basal body, MS ring"/>
    <property type="evidence" value="ECO:0007669"/>
    <property type="project" value="InterPro"/>
</dbReference>
<organism evidence="14 15">
    <name type="scientific">Rhodothalassium salexigens DSM 2132</name>
    <dbReference type="NCBI Taxonomy" id="1188247"/>
    <lineage>
        <taxon>Bacteria</taxon>
        <taxon>Pseudomonadati</taxon>
        <taxon>Pseudomonadota</taxon>
        <taxon>Alphaproteobacteria</taxon>
        <taxon>Rhodothalassiales</taxon>
        <taxon>Rhodothalassiaceae</taxon>
        <taxon>Rhodothalassium</taxon>
    </lineage>
</organism>
<dbReference type="PIRSF" id="PIRSF004862">
    <property type="entry name" value="FliF"/>
    <property type="match status" value="1"/>
</dbReference>
<comment type="caution">
    <text evidence="14">The sequence shown here is derived from an EMBL/GenBank/DDBJ whole genome shotgun (WGS) entry which is preliminary data.</text>
</comment>
<dbReference type="InterPro" id="IPR000067">
    <property type="entry name" value="FlgMring_FliF"/>
</dbReference>
<feature type="domain" description="Flagellar M-ring C-terminal" evidence="13">
    <location>
        <begin position="243"/>
        <end position="404"/>
    </location>
</feature>
<dbReference type="AlphaFoldDB" id="A0A4R2PK99"/>
<evidence type="ECO:0000313" key="15">
    <source>
        <dbReference type="Proteomes" id="UP000295399"/>
    </source>
</evidence>
<keyword evidence="8 9" id="KW-0975">Bacterial flagellum</keyword>
<evidence type="ECO:0000256" key="4">
    <source>
        <dbReference type="ARBA" id="ARBA00022475"/>
    </source>
</evidence>
<dbReference type="OrthoDB" id="9807026at2"/>
<evidence type="ECO:0000256" key="11">
    <source>
        <dbReference type="SAM" id="Phobius"/>
    </source>
</evidence>
<dbReference type="NCBIfam" id="TIGR00206">
    <property type="entry name" value="fliF"/>
    <property type="match status" value="1"/>
</dbReference>
<evidence type="ECO:0000259" key="13">
    <source>
        <dbReference type="Pfam" id="PF08345"/>
    </source>
</evidence>
<dbReference type="GO" id="GO:0003774">
    <property type="term" value="F:cytoskeletal motor activity"/>
    <property type="evidence" value="ECO:0007669"/>
    <property type="project" value="InterPro"/>
</dbReference>
<evidence type="ECO:0000256" key="8">
    <source>
        <dbReference type="ARBA" id="ARBA00023143"/>
    </source>
</evidence>
<keyword evidence="6 11" id="KW-1133">Transmembrane helix</keyword>
<dbReference type="Proteomes" id="UP000295399">
    <property type="component" value="Unassembled WGS sequence"/>
</dbReference>
<dbReference type="FunCoup" id="A0A4R2PK99">
    <property type="interactions" value="107"/>
</dbReference>
<gene>
    <name evidence="14" type="ORF">EV659_10561</name>
</gene>
<keyword evidence="7 11" id="KW-0472">Membrane</keyword>
<evidence type="ECO:0000256" key="10">
    <source>
        <dbReference type="SAM" id="MobiDB-lite"/>
    </source>
</evidence>
<keyword evidence="4" id="KW-1003">Cell membrane</keyword>
<dbReference type="PANTHER" id="PTHR30046">
    <property type="entry name" value="FLAGELLAR M-RING PROTEIN"/>
    <property type="match status" value="1"/>
</dbReference>
<dbReference type="PRINTS" id="PR01009">
    <property type="entry name" value="FLGMRINGFLIF"/>
</dbReference>
<protein>
    <recommendedName>
        <fullName evidence="9">Flagellar M-ring protein</fullName>
    </recommendedName>
</protein>
<name>A0A4R2PK99_RHOSA</name>
<comment type="function">
    <text evidence="9">The M ring may be actively involved in energy transduction.</text>
</comment>
<evidence type="ECO:0000256" key="2">
    <source>
        <dbReference type="ARBA" id="ARBA00004651"/>
    </source>
</evidence>
<comment type="similarity">
    <text evidence="3 9">Belongs to the FliF family.</text>
</comment>
<dbReference type="Pfam" id="PF08345">
    <property type="entry name" value="YscJ_FliF_C"/>
    <property type="match status" value="1"/>
</dbReference>
<comment type="subcellular location">
    <subcellularLocation>
        <location evidence="1 9">Bacterial flagellum basal body</location>
    </subcellularLocation>
    <subcellularLocation>
        <location evidence="2">Cell membrane</location>
        <topology evidence="2">Multi-pass membrane protein</topology>
    </subcellularLocation>
</comment>
<feature type="compositionally biased region" description="Basic and acidic residues" evidence="10">
    <location>
        <begin position="333"/>
        <end position="344"/>
    </location>
</feature>
<dbReference type="InterPro" id="IPR043427">
    <property type="entry name" value="YscJ/FliF"/>
</dbReference>
<evidence type="ECO:0000256" key="1">
    <source>
        <dbReference type="ARBA" id="ARBA00004117"/>
    </source>
</evidence>
<reference evidence="14 15" key="1">
    <citation type="submission" date="2019-03" db="EMBL/GenBank/DDBJ databases">
        <title>Genomic Encyclopedia of Type Strains, Phase IV (KMG-IV): sequencing the most valuable type-strain genomes for metagenomic binning, comparative biology and taxonomic classification.</title>
        <authorList>
            <person name="Goeker M."/>
        </authorList>
    </citation>
    <scope>NUCLEOTIDE SEQUENCE [LARGE SCALE GENOMIC DNA]</scope>
    <source>
        <strain evidence="14 15">DSM 2132</strain>
    </source>
</reference>
<dbReference type="InterPro" id="IPR013556">
    <property type="entry name" value="Flag_M-ring_C"/>
</dbReference>
<dbReference type="Gene3D" id="3.30.300.30">
    <property type="match status" value="1"/>
</dbReference>
<dbReference type="GO" id="GO:0071973">
    <property type="term" value="P:bacterial-type flagellum-dependent cell motility"/>
    <property type="evidence" value="ECO:0007669"/>
    <property type="project" value="InterPro"/>
</dbReference>
<evidence type="ECO:0000256" key="5">
    <source>
        <dbReference type="ARBA" id="ARBA00022692"/>
    </source>
</evidence>
<dbReference type="InterPro" id="IPR006182">
    <property type="entry name" value="FliF_N_dom"/>
</dbReference>
<evidence type="ECO:0000256" key="3">
    <source>
        <dbReference type="ARBA" id="ARBA00007971"/>
    </source>
</evidence>